<accession>A0A0D2KMD4</accession>
<organism evidence="2 3">
    <name type="scientific">Hypholoma sublateritium (strain FD-334 SS-4)</name>
    <dbReference type="NCBI Taxonomy" id="945553"/>
    <lineage>
        <taxon>Eukaryota</taxon>
        <taxon>Fungi</taxon>
        <taxon>Dikarya</taxon>
        <taxon>Basidiomycota</taxon>
        <taxon>Agaricomycotina</taxon>
        <taxon>Agaricomycetes</taxon>
        <taxon>Agaricomycetidae</taxon>
        <taxon>Agaricales</taxon>
        <taxon>Agaricineae</taxon>
        <taxon>Strophariaceae</taxon>
        <taxon>Hypholoma</taxon>
    </lineage>
</organism>
<dbReference type="AlphaFoldDB" id="A0A0D2KMD4"/>
<reference evidence="3" key="1">
    <citation type="submission" date="2014-04" db="EMBL/GenBank/DDBJ databases">
        <title>Evolutionary Origins and Diversification of the Mycorrhizal Mutualists.</title>
        <authorList>
            <consortium name="DOE Joint Genome Institute"/>
            <consortium name="Mycorrhizal Genomics Consortium"/>
            <person name="Kohler A."/>
            <person name="Kuo A."/>
            <person name="Nagy L.G."/>
            <person name="Floudas D."/>
            <person name="Copeland A."/>
            <person name="Barry K.W."/>
            <person name="Cichocki N."/>
            <person name="Veneault-Fourrey C."/>
            <person name="LaButti K."/>
            <person name="Lindquist E.A."/>
            <person name="Lipzen A."/>
            <person name="Lundell T."/>
            <person name="Morin E."/>
            <person name="Murat C."/>
            <person name="Riley R."/>
            <person name="Ohm R."/>
            <person name="Sun H."/>
            <person name="Tunlid A."/>
            <person name="Henrissat B."/>
            <person name="Grigoriev I.V."/>
            <person name="Hibbett D.S."/>
            <person name="Martin F."/>
        </authorList>
    </citation>
    <scope>NUCLEOTIDE SEQUENCE [LARGE SCALE GENOMIC DNA]</scope>
    <source>
        <strain evidence="3">FD-334 SS-4</strain>
    </source>
</reference>
<evidence type="ECO:0000313" key="2">
    <source>
        <dbReference type="EMBL" id="KJA15737.1"/>
    </source>
</evidence>
<dbReference type="EMBL" id="KN817636">
    <property type="protein sequence ID" value="KJA15737.1"/>
    <property type="molecule type" value="Genomic_DNA"/>
</dbReference>
<gene>
    <name evidence="2" type="ORF">HYPSUDRAFT_58638</name>
</gene>
<sequence>MASKKAPRKTVPVFCDLPPPKLEPWEETWKSMMDFSPIRGDRSPEPAPLDSRPLHQASVLATRNNRKVDDDENIPPPSTQPRRPVLSPSFSAAPGGSKVPQRSGKFKRLLSESTIESDDNGVQEVKRQRLSENVEENLAESVVRVAGSIDRMAAEAREDRQELHATLKKLVRELQRKM</sequence>
<protein>
    <submittedName>
        <fullName evidence="2">Uncharacterized protein</fullName>
    </submittedName>
</protein>
<dbReference type="OrthoDB" id="3062392at2759"/>
<name>A0A0D2KMD4_HYPSF</name>
<dbReference type="Proteomes" id="UP000054270">
    <property type="component" value="Unassembled WGS sequence"/>
</dbReference>
<evidence type="ECO:0000256" key="1">
    <source>
        <dbReference type="SAM" id="MobiDB-lite"/>
    </source>
</evidence>
<evidence type="ECO:0000313" key="3">
    <source>
        <dbReference type="Proteomes" id="UP000054270"/>
    </source>
</evidence>
<feature type="region of interest" description="Disordered" evidence="1">
    <location>
        <begin position="35"/>
        <end position="131"/>
    </location>
</feature>
<keyword evidence="3" id="KW-1185">Reference proteome</keyword>
<proteinExistence type="predicted"/>